<dbReference type="InterPro" id="IPR038606">
    <property type="entry name" value="To_sf"/>
</dbReference>
<dbReference type="PANTHER" id="PTHR11008:SF9">
    <property type="entry name" value="PROTEIN TAKEOUT-LIKE PROTEIN"/>
    <property type="match status" value="1"/>
</dbReference>
<keyword evidence="2" id="KW-1185">Reference proteome</keyword>
<dbReference type="SMART" id="SM00700">
    <property type="entry name" value="JHBP"/>
    <property type="match status" value="1"/>
</dbReference>
<reference evidence="1" key="1">
    <citation type="submission" date="2021-11" db="EMBL/GenBank/DDBJ databases">
        <authorList>
            <person name="Schell T."/>
        </authorList>
    </citation>
    <scope>NUCLEOTIDE SEQUENCE</scope>
    <source>
        <strain evidence="1">M5</strain>
    </source>
</reference>
<comment type="caution">
    <text evidence="1">The sequence shown here is derived from an EMBL/GenBank/DDBJ whole genome shotgun (WGS) entry which is preliminary data.</text>
</comment>
<dbReference type="Proteomes" id="UP000789390">
    <property type="component" value="Unassembled WGS sequence"/>
</dbReference>
<dbReference type="OrthoDB" id="6341305at2759"/>
<evidence type="ECO:0000313" key="2">
    <source>
        <dbReference type="Proteomes" id="UP000789390"/>
    </source>
</evidence>
<dbReference type="Gene3D" id="3.15.10.30">
    <property type="entry name" value="Haemolymph juvenile hormone binding protein"/>
    <property type="match status" value="1"/>
</dbReference>
<dbReference type="EMBL" id="CAKKLH010000048">
    <property type="protein sequence ID" value="CAH0101014.1"/>
    <property type="molecule type" value="Genomic_DNA"/>
</dbReference>
<dbReference type="AlphaFoldDB" id="A0A8J2WC91"/>
<dbReference type="PANTHER" id="PTHR11008">
    <property type="entry name" value="PROTEIN TAKEOUT-LIKE PROTEIN"/>
    <property type="match status" value="1"/>
</dbReference>
<dbReference type="Pfam" id="PF06585">
    <property type="entry name" value="JHBP"/>
    <property type="match status" value="1"/>
</dbReference>
<organism evidence="1 2">
    <name type="scientific">Daphnia galeata</name>
    <dbReference type="NCBI Taxonomy" id="27404"/>
    <lineage>
        <taxon>Eukaryota</taxon>
        <taxon>Metazoa</taxon>
        <taxon>Ecdysozoa</taxon>
        <taxon>Arthropoda</taxon>
        <taxon>Crustacea</taxon>
        <taxon>Branchiopoda</taxon>
        <taxon>Diplostraca</taxon>
        <taxon>Cladocera</taxon>
        <taxon>Anomopoda</taxon>
        <taxon>Daphniidae</taxon>
        <taxon>Daphnia</taxon>
    </lineage>
</organism>
<protein>
    <submittedName>
        <fullName evidence="1">Uncharacterized protein</fullName>
    </submittedName>
</protein>
<proteinExistence type="predicted"/>
<name>A0A8J2WC91_9CRUS</name>
<accession>A0A8J2WC91</accession>
<evidence type="ECO:0000313" key="1">
    <source>
        <dbReference type="EMBL" id="CAH0101014.1"/>
    </source>
</evidence>
<dbReference type="InterPro" id="IPR010562">
    <property type="entry name" value="Haemolymph_juvenile_hormone-bd"/>
</dbReference>
<sequence length="248" mass="27916">MSLELMEQNLRRVLVIFLASVVTHIQMARSTLEEYLKQCWEDFVDLMDNGIPGLNIPTFDPWFSNDSFSFRMQDSDIVLRADVNATNVTSLGFSSVEIPAVHDNGNWNYNISLTLSDLKLSGIYSAVGSHHYFYPIVGDGPFDITLLDVSSSGTTTLMLNGTVYSLTKLELTPLLYGSATAEFFSLSISGTDSTSETYTKIIYLMTELLWCQIEEQLRQQLSVSVTEYLNNQLLDFKPSSLLQQKKLK</sequence>
<gene>
    <name evidence="1" type="ORF">DGAL_LOCUS3311</name>
</gene>